<evidence type="ECO:0000256" key="4">
    <source>
        <dbReference type="ARBA" id="ARBA00022679"/>
    </source>
</evidence>
<dbReference type="KEGG" id="rsi:Runsl_0179"/>
<dbReference type="AlphaFoldDB" id="A0A7U3ZG70"/>
<protein>
    <submittedName>
        <fullName evidence="10">Glycosyl transferase family 39</fullName>
    </submittedName>
</protein>
<feature type="transmembrane region" description="Helical" evidence="8">
    <location>
        <begin position="7"/>
        <end position="25"/>
    </location>
</feature>
<feature type="transmembrane region" description="Helical" evidence="8">
    <location>
        <begin position="139"/>
        <end position="157"/>
    </location>
</feature>
<feature type="transmembrane region" description="Helical" evidence="8">
    <location>
        <begin position="193"/>
        <end position="226"/>
    </location>
</feature>
<keyword evidence="6 8" id="KW-1133">Transmembrane helix</keyword>
<reference evidence="11" key="1">
    <citation type="submission" date="2011-06" db="EMBL/GenBank/DDBJ databases">
        <title>The complete genome of chromosome of Runella slithyformis DSM 19594.</title>
        <authorList>
            <consortium name="US DOE Joint Genome Institute (JGI-PGF)"/>
            <person name="Lucas S."/>
            <person name="Han J."/>
            <person name="Lapidus A."/>
            <person name="Bruce D."/>
            <person name="Goodwin L."/>
            <person name="Pitluck S."/>
            <person name="Peters L."/>
            <person name="Kyrpides N."/>
            <person name="Mavromatis K."/>
            <person name="Ivanova N."/>
            <person name="Ovchinnikova G."/>
            <person name="Zhang X."/>
            <person name="Misra M."/>
            <person name="Detter J.C."/>
            <person name="Tapia R."/>
            <person name="Han C."/>
            <person name="Land M."/>
            <person name="Hauser L."/>
            <person name="Markowitz V."/>
            <person name="Cheng J.-F."/>
            <person name="Hugenholtz P."/>
            <person name="Woyke T."/>
            <person name="Wu D."/>
            <person name="Tindall B."/>
            <person name="Faehrich R."/>
            <person name="Brambilla E."/>
            <person name="Klenk H.-P."/>
            <person name="Eisen J.A."/>
        </authorList>
    </citation>
    <scope>NUCLEOTIDE SEQUENCE [LARGE SCALE GENOMIC DNA]</scope>
    <source>
        <strain evidence="11">ATCC 29530 / DSM 19594 / LMG 11500 / NCIMB 11436 / LSU 4</strain>
    </source>
</reference>
<accession>A0A7U3ZG70</accession>
<feature type="transmembrane region" description="Helical" evidence="8">
    <location>
        <begin position="163"/>
        <end position="181"/>
    </location>
</feature>
<dbReference type="PANTHER" id="PTHR33908">
    <property type="entry name" value="MANNOSYLTRANSFERASE YKCB-RELATED"/>
    <property type="match status" value="1"/>
</dbReference>
<evidence type="ECO:0000313" key="11">
    <source>
        <dbReference type="Proteomes" id="UP000000493"/>
    </source>
</evidence>
<dbReference type="InterPro" id="IPR038731">
    <property type="entry name" value="RgtA/B/C-like"/>
</dbReference>
<evidence type="ECO:0000313" key="10">
    <source>
        <dbReference type="EMBL" id="AEI46636.1"/>
    </source>
</evidence>
<keyword evidence="7 8" id="KW-0472">Membrane</keyword>
<keyword evidence="4 10" id="KW-0808">Transferase</keyword>
<feature type="transmembrane region" description="Helical" evidence="8">
    <location>
        <begin position="453"/>
        <end position="476"/>
    </location>
</feature>
<feature type="transmembrane region" description="Helical" evidence="8">
    <location>
        <begin position="322"/>
        <end position="339"/>
    </location>
</feature>
<feature type="transmembrane region" description="Helical" evidence="8">
    <location>
        <begin position="109"/>
        <end position="130"/>
    </location>
</feature>
<dbReference type="InterPro" id="IPR050297">
    <property type="entry name" value="LipidA_mod_glycosyltrf_83"/>
</dbReference>
<feature type="transmembrane region" description="Helical" evidence="8">
    <location>
        <begin position="371"/>
        <end position="388"/>
    </location>
</feature>
<dbReference type="GO" id="GO:0016763">
    <property type="term" value="F:pentosyltransferase activity"/>
    <property type="evidence" value="ECO:0007669"/>
    <property type="project" value="TreeGrafter"/>
</dbReference>
<evidence type="ECO:0000256" key="5">
    <source>
        <dbReference type="ARBA" id="ARBA00022692"/>
    </source>
</evidence>
<feature type="transmembrane region" description="Helical" evidence="8">
    <location>
        <begin position="431"/>
        <end position="447"/>
    </location>
</feature>
<evidence type="ECO:0000256" key="2">
    <source>
        <dbReference type="ARBA" id="ARBA00022475"/>
    </source>
</evidence>
<keyword evidence="5 8" id="KW-0812">Transmembrane</keyword>
<dbReference type="Proteomes" id="UP000000493">
    <property type="component" value="Chromosome"/>
</dbReference>
<dbReference type="RefSeq" id="WP_013925961.1">
    <property type="nucleotide sequence ID" value="NC_015703.1"/>
</dbReference>
<feature type="transmembrane region" description="Helical" evidence="8">
    <location>
        <begin position="345"/>
        <end position="364"/>
    </location>
</feature>
<evidence type="ECO:0000256" key="8">
    <source>
        <dbReference type="SAM" id="Phobius"/>
    </source>
</evidence>
<evidence type="ECO:0000256" key="6">
    <source>
        <dbReference type="ARBA" id="ARBA00022989"/>
    </source>
</evidence>
<organism evidence="10 11">
    <name type="scientific">Runella slithyformis (strain ATCC 29530 / DSM 19594 / LMG 11500 / NCIMB 11436 / LSU 4)</name>
    <dbReference type="NCBI Taxonomy" id="761193"/>
    <lineage>
        <taxon>Bacteria</taxon>
        <taxon>Pseudomonadati</taxon>
        <taxon>Bacteroidota</taxon>
        <taxon>Cytophagia</taxon>
        <taxon>Cytophagales</taxon>
        <taxon>Spirosomataceae</taxon>
        <taxon>Runella</taxon>
    </lineage>
</organism>
<keyword evidence="2" id="KW-1003">Cell membrane</keyword>
<evidence type="ECO:0000256" key="3">
    <source>
        <dbReference type="ARBA" id="ARBA00022676"/>
    </source>
</evidence>
<evidence type="ECO:0000256" key="7">
    <source>
        <dbReference type="ARBA" id="ARBA00023136"/>
    </source>
</evidence>
<comment type="subcellular location">
    <subcellularLocation>
        <location evidence="1">Cell membrane</location>
        <topology evidence="1">Multi-pass membrane protein</topology>
    </subcellularLocation>
</comment>
<feature type="transmembrane region" description="Helical" evidence="8">
    <location>
        <begin position="400"/>
        <end position="419"/>
    </location>
</feature>
<proteinExistence type="predicted"/>
<keyword evidence="3" id="KW-0328">Glycosyltransferase</keyword>
<dbReference type="PANTHER" id="PTHR33908:SF11">
    <property type="entry name" value="MEMBRANE PROTEIN"/>
    <property type="match status" value="1"/>
</dbReference>
<dbReference type="GO" id="GO:0009103">
    <property type="term" value="P:lipopolysaccharide biosynthetic process"/>
    <property type="evidence" value="ECO:0007669"/>
    <property type="project" value="UniProtKB-ARBA"/>
</dbReference>
<feature type="domain" description="Glycosyltransferase RgtA/B/C/D-like" evidence="9">
    <location>
        <begin position="90"/>
        <end position="250"/>
    </location>
</feature>
<gene>
    <name evidence="10" type="ordered locus">Runsl_0179</name>
</gene>
<reference evidence="10 11" key="2">
    <citation type="journal article" date="2012" name="Stand. Genomic Sci.">
        <title>Complete genome sequence of the aquatic bacterium Runella slithyformis type strain (LSU 4(T)).</title>
        <authorList>
            <person name="Copeland A."/>
            <person name="Zhang X."/>
            <person name="Misra M."/>
            <person name="Lapidus A."/>
            <person name="Nolan M."/>
            <person name="Lucas S."/>
            <person name="Deshpande S."/>
            <person name="Cheng J.F."/>
            <person name="Tapia R."/>
            <person name="Goodwin L.A."/>
            <person name="Pitluck S."/>
            <person name="Liolios K."/>
            <person name="Pagani I."/>
            <person name="Ivanova N."/>
            <person name="Mikhailova N."/>
            <person name="Pati A."/>
            <person name="Chen A."/>
            <person name="Palaniappan K."/>
            <person name="Land M."/>
            <person name="Hauser L."/>
            <person name="Pan C."/>
            <person name="Jeffries C.D."/>
            <person name="Detter J.C."/>
            <person name="Brambilla E.M."/>
            <person name="Rohde M."/>
            <person name="Djao O.D."/>
            <person name="Goker M."/>
            <person name="Sikorski J."/>
            <person name="Tindall B.J."/>
            <person name="Woyke T."/>
            <person name="Bristow J."/>
            <person name="Eisen J.A."/>
            <person name="Markowitz V."/>
            <person name="Hugenholtz P."/>
            <person name="Kyrpides N.C."/>
            <person name="Klenk H.P."/>
            <person name="Mavromatis K."/>
        </authorList>
    </citation>
    <scope>NUCLEOTIDE SEQUENCE [LARGE SCALE GENOMIC DNA]</scope>
    <source>
        <strain evidence="11">ATCC 29530 / DSM 19594 / LMG 11500 / NCIMB 11436 / LSU 4</strain>
    </source>
</reference>
<sequence length="589" mass="67414">MEKLNRSIIGVTMILALAFCLRVYHSGTYGIYLDEKYTMIISQGIVMEGANQKEVFFTPGKTVFTPAEFWKKKNLSDFIEANIRGDIGNSPVYYGVLWVWMKIFGLSDFSARFPSVLFSTLIVLLLYVFVKRHFKSESLALISAFLAAIEPFFVAYSHMARNYSMSFFLTLLATHLFLLIVQKQRESKPTWKLLIAYGFTLTVSVLSHYLTVTVFMCHGLYVLLYVRPLVVWRTYLITAVAGLAMVSLWFIYGGGKYTFQTLAYQAQLYKSVSLTNPLNNEFGEVLPATLVNVANKSLPVWADLFIISNGLGQLSTLGIRNLAIAFFFGIIAVGIFHRFRRKEKIPPAVLIVYPLLFLAGLPLFTVPNLQLVVAAALPSFVYILAFGIRHYTTKKQQPLMVFLFILTLFPTLFLILMAFKNGHTYGITQRYSGFSFPYAVILIAFMVKELSEIPMIFRSVLAMTILLQFFFITRLLNAIYLDKAPKYTYFYIPRGPNPHYAAAQQIKKLYQPGDTVVYPSRRLYFRDDIEKTYWPYSIQDAQLTNLYLPKDAGYVQRMDTTEVDKIKLVKAGSRQEIVLFDLKGKTHRY</sequence>
<feature type="transmembrane region" description="Helical" evidence="8">
    <location>
        <begin position="232"/>
        <end position="252"/>
    </location>
</feature>
<keyword evidence="11" id="KW-1185">Reference proteome</keyword>
<dbReference type="EMBL" id="CP002859">
    <property type="protein sequence ID" value="AEI46636.1"/>
    <property type="molecule type" value="Genomic_DNA"/>
</dbReference>
<name>A0A7U3ZG70_RUNSL</name>
<evidence type="ECO:0000259" key="9">
    <source>
        <dbReference type="Pfam" id="PF13231"/>
    </source>
</evidence>
<evidence type="ECO:0000256" key="1">
    <source>
        <dbReference type="ARBA" id="ARBA00004651"/>
    </source>
</evidence>
<dbReference type="Pfam" id="PF13231">
    <property type="entry name" value="PMT_2"/>
    <property type="match status" value="1"/>
</dbReference>
<dbReference type="GO" id="GO:0005886">
    <property type="term" value="C:plasma membrane"/>
    <property type="evidence" value="ECO:0007669"/>
    <property type="project" value="UniProtKB-SubCell"/>
</dbReference>